<dbReference type="AlphaFoldDB" id="A0A7T7CCK2"/>
<evidence type="ECO:0000256" key="1">
    <source>
        <dbReference type="SAM" id="Phobius"/>
    </source>
</evidence>
<keyword evidence="1" id="KW-1133">Transmembrane helix</keyword>
<reference evidence="2 3" key="1">
    <citation type="submission" date="2020-06" db="EMBL/GenBank/DDBJ databases">
        <title>Genomic analysis of Salicibibacter sp. NKC5-3.</title>
        <authorList>
            <person name="Oh Y.J."/>
        </authorList>
    </citation>
    <scope>NUCLEOTIDE SEQUENCE [LARGE SCALE GENOMIC DNA]</scope>
    <source>
        <strain evidence="2 3">NKC5-3</strain>
    </source>
</reference>
<keyword evidence="3" id="KW-1185">Reference proteome</keyword>
<proteinExistence type="predicted"/>
<evidence type="ECO:0000313" key="2">
    <source>
        <dbReference type="EMBL" id="QQK77057.1"/>
    </source>
</evidence>
<dbReference type="KEGG" id="scia:HUG15_16725"/>
<gene>
    <name evidence="2" type="ORF">HUG15_16725</name>
</gene>
<protein>
    <submittedName>
        <fullName evidence="2">Uncharacterized protein</fullName>
    </submittedName>
</protein>
<feature type="transmembrane region" description="Helical" evidence="1">
    <location>
        <begin position="24"/>
        <end position="47"/>
    </location>
</feature>
<name>A0A7T7CCK2_9BACI</name>
<keyword evidence="1" id="KW-0812">Transmembrane</keyword>
<organism evidence="2 3">
    <name type="scientific">Salicibibacter cibarius</name>
    <dbReference type="NCBI Taxonomy" id="2743000"/>
    <lineage>
        <taxon>Bacteria</taxon>
        <taxon>Bacillati</taxon>
        <taxon>Bacillota</taxon>
        <taxon>Bacilli</taxon>
        <taxon>Bacillales</taxon>
        <taxon>Bacillaceae</taxon>
        <taxon>Salicibibacter</taxon>
    </lineage>
</organism>
<dbReference type="RefSeq" id="WP_200124182.1">
    <property type="nucleotide sequence ID" value="NZ_CP054705.1"/>
</dbReference>
<sequence length="48" mass="5512">MITQVMPTSEAVKSLQVDKSEKDIYFRITQSFTISFVINKFFIVAIVP</sequence>
<dbReference type="Proteomes" id="UP000595823">
    <property type="component" value="Chromosome"/>
</dbReference>
<dbReference type="EMBL" id="CP054705">
    <property type="protein sequence ID" value="QQK77057.1"/>
    <property type="molecule type" value="Genomic_DNA"/>
</dbReference>
<keyword evidence="1" id="KW-0472">Membrane</keyword>
<accession>A0A7T7CCK2</accession>
<evidence type="ECO:0000313" key="3">
    <source>
        <dbReference type="Proteomes" id="UP000595823"/>
    </source>
</evidence>